<keyword evidence="2" id="KW-1185">Reference proteome</keyword>
<dbReference type="AlphaFoldDB" id="A0A2T6ZPX8"/>
<sequence length="107" mass="11695">MLDILLLTTILLQRLCSLIIFLCFGNVYYAPHRGNFPTPSASFRLVNRGSTQSYLGFASSIDCEMEAVRVCLIGCSSGREWAVAPIAGDDTSDGDTMMVLQLVTLLK</sequence>
<name>A0A2T6ZPX8_TUBBO</name>
<protein>
    <submittedName>
        <fullName evidence="1">Uncharacterized protein</fullName>
    </submittedName>
</protein>
<proteinExistence type="predicted"/>
<comment type="caution">
    <text evidence="1">The sequence shown here is derived from an EMBL/GenBank/DDBJ whole genome shotgun (WGS) entry which is preliminary data.</text>
</comment>
<evidence type="ECO:0000313" key="1">
    <source>
        <dbReference type="EMBL" id="PUU77527.1"/>
    </source>
</evidence>
<gene>
    <name evidence="1" type="ORF">B9Z19DRAFT_1065773</name>
</gene>
<evidence type="ECO:0000313" key="2">
    <source>
        <dbReference type="Proteomes" id="UP000244722"/>
    </source>
</evidence>
<reference evidence="1 2" key="1">
    <citation type="submission" date="2017-04" db="EMBL/GenBank/DDBJ databases">
        <title>Draft genome sequence of Tuber borchii Vittad., a whitish edible truffle.</title>
        <authorList>
            <consortium name="DOE Joint Genome Institute"/>
            <person name="Murat C."/>
            <person name="Kuo A."/>
            <person name="Barry K.W."/>
            <person name="Clum A."/>
            <person name="Dockter R.B."/>
            <person name="Fauchery L."/>
            <person name="Iotti M."/>
            <person name="Kohler A."/>
            <person name="Labutti K."/>
            <person name="Lindquist E.A."/>
            <person name="Lipzen A."/>
            <person name="Ohm R.A."/>
            <person name="Wang M."/>
            <person name="Grigoriev I.V."/>
            <person name="Zambonelli A."/>
            <person name="Martin F.M."/>
        </authorList>
    </citation>
    <scope>NUCLEOTIDE SEQUENCE [LARGE SCALE GENOMIC DNA]</scope>
    <source>
        <strain evidence="1 2">Tbo3840</strain>
    </source>
</reference>
<accession>A0A2T6ZPX8</accession>
<organism evidence="1 2">
    <name type="scientific">Tuber borchii</name>
    <name type="common">White truffle</name>
    <dbReference type="NCBI Taxonomy" id="42251"/>
    <lineage>
        <taxon>Eukaryota</taxon>
        <taxon>Fungi</taxon>
        <taxon>Dikarya</taxon>
        <taxon>Ascomycota</taxon>
        <taxon>Pezizomycotina</taxon>
        <taxon>Pezizomycetes</taxon>
        <taxon>Pezizales</taxon>
        <taxon>Tuberaceae</taxon>
        <taxon>Tuber</taxon>
    </lineage>
</organism>
<dbReference type="EMBL" id="NESQ01000150">
    <property type="protein sequence ID" value="PUU77527.1"/>
    <property type="molecule type" value="Genomic_DNA"/>
</dbReference>
<dbReference type="Proteomes" id="UP000244722">
    <property type="component" value="Unassembled WGS sequence"/>
</dbReference>